<dbReference type="GO" id="GO:0016020">
    <property type="term" value="C:membrane"/>
    <property type="evidence" value="ECO:0007669"/>
    <property type="project" value="GOC"/>
</dbReference>
<dbReference type="Gene3D" id="2.60.200.40">
    <property type="match status" value="1"/>
</dbReference>
<dbReference type="AlphaFoldDB" id="A0AAN9Z344"/>
<dbReference type="SUPFAM" id="SSF111331">
    <property type="entry name" value="NAD kinase/diacylglycerol kinase-like"/>
    <property type="match status" value="1"/>
</dbReference>
<keyword evidence="3" id="KW-1185">Reference proteome</keyword>
<dbReference type="PANTHER" id="PTHR12358">
    <property type="entry name" value="SPHINGOSINE KINASE"/>
    <property type="match status" value="1"/>
</dbReference>
<dbReference type="GO" id="GO:0006672">
    <property type="term" value="P:ceramide metabolic process"/>
    <property type="evidence" value="ECO:0007669"/>
    <property type="project" value="TreeGrafter"/>
</dbReference>
<sequence length="525" mass="59043">MTDAVGQMCDSVLLSTFLIRKKKCRVYFHRGTLIWETEGAPYTRSTLPLADVVAVNYVHEQDRSLCCGFQGLDDEGKPLSADLASTPPPRHHAFVLHYAAPTTKNRWRLQTVTLNHTDPRQIASWVKTIRNYLAGLTTRPKRLLLFVNPYGGKQKGMKIYEKQVKPLFEIAGIDAKIVVTQRPNHARDALLTFSFDNIDGIACIGGDGTFAEVFNGLILRTAKDLGIDHNDPEARLPTPELRVGVIPGGSTDTMAYCFHGTTDVPTAVLHIILGDSRGLDLCSVHSNATLLRYYSSVISYGFLGDVLRDSEKFRWMGPKRYEYSGFKKFMANKGYEGEITLLADNSSAAVGPKCWSNCERCDMHREMKKTKDAQQEGEWKTFRGKFFMVNGANVSCACTRSPNGISPFSHLGDGCVDIILFKHTNMLNNFRLLLRLTSKDKAVFDLPFVEIHRAREFTFRSLPTPVSQGDFSTPRLIPGVSVWNCDGEVQWETNMRVRVHCQLLQVFTRGFPEAEQRQGCRMCCF</sequence>
<dbReference type="SMART" id="SM00046">
    <property type="entry name" value="DAGKc"/>
    <property type="match status" value="1"/>
</dbReference>
<feature type="domain" description="DAGKc" evidence="1">
    <location>
        <begin position="138"/>
        <end position="288"/>
    </location>
</feature>
<dbReference type="Pfam" id="PF25382">
    <property type="entry name" value="PH_CERK"/>
    <property type="match status" value="1"/>
</dbReference>
<dbReference type="Pfam" id="PF19280">
    <property type="entry name" value="CERK_C"/>
    <property type="match status" value="1"/>
</dbReference>
<evidence type="ECO:0000259" key="1">
    <source>
        <dbReference type="PROSITE" id="PS50146"/>
    </source>
</evidence>
<comment type="caution">
    <text evidence="2">The sequence shown here is derived from an EMBL/GenBank/DDBJ whole genome shotgun (WGS) entry which is preliminary data.</text>
</comment>
<evidence type="ECO:0000313" key="3">
    <source>
        <dbReference type="Proteomes" id="UP001378592"/>
    </source>
</evidence>
<dbReference type="InterPro" id="IPR057465">
    <property type="entry name" value="CERK_PH"/>
</dbReference>
<proteinExistence type="predicted"/>
<evidence type="ECO:0000313" key="2">
    <source>
        <dbReference type="EMBL" id="KAK7793254.1"/>
    </source>
</evidence>
<dbReference type="GO" id="GO:0001729">
    <property type="term" value="F:ceramide kinase activity"/>
    <property type="evidence" value="ECO:0007669"/>
    <property type="project" value="TreeGrafter"/>
</dbReference>
<organism evidence="2 3">
    <name type="scientific">Gryllus longicercus</name>
    <dbReference type="NCBI Taxonomy" id="2509291"/>
    <lineage>
        <taxon>Eukaryota</taxon>
        <taxon>Metazoa</taxon>
        <taxon>Ecdysozoa</taxon>
        <taxon>Arthropoda</taxon>
        <taxon>Hexapoda</taxon>
        <taxon>Insecta</taxon>
        <taxon>Pterygota</taxon>
        <taxon>Neoptera</taxon>
        <taxon>Polyneoptera</taxon>
        <taxon>Orthoptera</taxon>
        <taxon>Ensifera</taxon>
        <taxon>Gryllidea</taxon>
        <taxon>Grylloidea</taxon>
        <taxon>Gryllidae</taxon>
        <taxon>Gryllinae</taxon>
        <taxon>Gryllus</taxon>
    </lineage>
</organism>
<dbReference type="PANTHER" id="PTHR12358:SF111">
    <property type="entry name" value="CERAMIDE KINASE, ISOFORM A"/>
    <property type="match status" value="1"/>
</dbReference>
<dbReference type="InterPro" id="IPR016064">
    <property type="entry name" value="NAD/diacylglycerol_kinase_sf"/>
</dbReference>
<dbReference type="Pfam" id="PF00781">
    <property type="entry name" value="DAGK_cat"/>
    <property type="match status" value="1"/>
</dbReference>
<protein>
    <recommendedName>
        <fullName evidence="1">DAGKc domain-containing protein</fullName>
    </recommendedName>
</protein>
<dbReference type="Proteomes" id="UP001378592">
    <property type="component" value="Unassembled WGS sequence"/>
</dbReference>
<dbReference type="EMBL" id="JAZDUA010000394">
    <property type="protein sequence ID" value="KAK7793254.1"/>
    <property type="molecule type" value="Genomic_DNA"/>
</dbReference>
<dbReference type="PROSITE" id="PS50146">
    <property type="entry name" value="DAGK"/>
    <property type="match status" value="1"/>
</dbReference>
<dbReference type="InterPro" id="IPR001206">
    <property type="entry name" value="Diacylglycerol_kinase_cat_dom"/>
</dbReference>
<dbReference type="InterPro" id="IPR017438">
    <property type="entry name" value="ATP-NAD_kinase_N"/>
</dbReference>
<dbReference type="InterPro" id="IPR045363">
    <property type="entry name" value="CERK_C"/>
</dbReference>
<name>A0AAN9Z344_9ORTH</name>
<gene>
    <name evidence="2" type="ORF">R5R35_010247</name>
</gene>
<dbReference type="InterPro" id="IPR050187">
    <property type="entry name" value="Lipid_Phosphate_FormReg"/>
</dbReference>
<reference evidence="2 3" key="1">
    <citation type="submission" date="2024-03" db="EMBL/GenBank/DDBJ databases">
        <title>The genome assembly and annotation of the cricket Gryllus longicercus Weissman &amp; Gray.</title>
        <authorList>
            <person name="Szrajer S."/>
            <person name="Gray D."/>
            <person name="Ylla G."/>
        </authorList>
    </citation>
    <scope>NUCLEOTIDE SEQUENCE [LARGE SCALE GENOMIC DNA]</scope>
    <source>
        <strain evidence="2">DAG 2021-001</strain>
        <tissue evidence="2">Whole body minus gut</tissue>
    </source>
</reference>
<dbReference type="Gene3D" id="3.40.50.10330">
    <property type="entry name" value="Probable inorganic polyphosphate/atp-NAD kinase, domain 1"/>
    <property type="match status" value="1"/>
</dbReference>
<accession>A0AAN9Z344</accession>